<name>A0A8H3DRZ4_9AGAM</name>
<accession>A0A8H3DRZ4</accession>
<proteinExistence type="predicted"/>
<reference evidence="1" key="1">
    <citation type="submission" date="2021-01" db="EMBL/GenBank/DDBJ databases">
        <authorList>
            <person name="Kaushik A."/>
        </authorList>
    </citation>
    <scope>NUCLEOTIDE SEQUENCE</scope>
    <source>
        <strain evidence="1">AG5</strain>
    </source>
</reference>
<dbReference type="SUPFAM" id="SSF58104">
    <property type="entry name" value="Methyl-accepting chemotaxis protein (MCP) signaling domain"/>
    <property type="match status" value="1"/>
</dbReference>
<organism evidence="1 2">
    <name type="scientific">Rhizoctonia solani</name>
    <dbReference type="NCBI Taxonomy" id="456999"/>
    <lineage>
        <taxon>Eukaryota</taxon>
        <taxon>Fungi</taxon>
        <taxon>Dikarya</taxon>
        <taxon>Basidiomycota</taxon>
        <taxon>Agaricomycotina</taxon>
        <taxon>Agaricomycetes</taxon>
        <taxon>Cantharellales</taxon>
        <taxon>Ceratobasidiaceae</taxon>
        <taxon>Rhizoctonia</taxon>
    </lineage>
</organism>
<comment type="caution">
    <text evidence="1">The sequence shown here is derived from an EMBL/GenBank/DDBJ whole genome shotgun (WGS) entry which is preliminary data.</text>
</comment>
<dbReference type="EMBL" id="CAJNJQ010000016">
    <property type="protein sequence ID" value="CAE7050912.1"/>
    <property type="molecule type" value="Genomic_DNA"/>
</dbReference>
<sequence length="462" mass="52030">MTGHPGWYPPGQVCHPPELPAYLKNIHDLKPIVGAPSDGEMIKIHDVLDAANRVSGVPGMHDPGLLMKLADHLFSTQMARYRSKYSLITFPSDATYTPPALPSHISISLEPISASPSDEEIMKVQDAVQSYQGLRKYPSMFDARINMELSQHLFDIQMARHMRQASESQPISQLAEAPEYRTPAVEQGTTINDEATGATNNIGTGTNNTGVPQSPPSFDMGELMGRSNQLAERFNALLERSNELVERCNETNNLPERFNQVFERFTRFIEQMGRPNEEPNSLAERFNQLFERFNQLIEQSTQPAQRANELAERSNQLTEGANQLVEQSNKHMERSGDTLSNINRVLVAIQHAIVRTHKGNTIYAVDCLVNEKGQTPMEGLGTPFKWNQVHSEHQPIHHLPIRINGIFQDSYLYNSWLGRYLRLYGLGKEIRNDTTADYNILKNGKESEARVMLSDYLSSCLG</sequence>
<evidence type="ECO:0000313" key="2">
    <source>
        <dbReference type="Proteomes" id="UP000663827"/>
    </source>
</evidence>
<dbReference type="AlphaFoldDB" id="A0A8H3DRZ4"/>
<protein>
    <recommendedName>
        <fullName evidence="3">Laminin domain protein</fullName>
    </recommendedName>
</protein>
<dbReference type="Gene3D" id="1.10.287.950">
    <property type="entry name" value="Methyl-accepting chemotaxis protein"/>
    <property type="match status" value="1"/>
</dbReference>
<evidence type="ECO:0008006" key="3">
    <source>
        <dbReference type="Google" id="ProtNLM"/>
    </source>
</evidence>
<gene>
    <name evidence="1" type="ORF">RDB_LOCUS796</name>
</gene>
<evidence type="ECO:0000313" key="1">
    <source>
        <dbReference type="EMBL" id="CAE7050912.1"/>
    </source>
</evidence>
<dbReference type="Proteomes" id="UP000663827">
    <property type="component" value="Unassembled WGS sequence"/>
</dbReference>